<gene>
    <name evidence="3" type="ORF">Vretifemale_10806</name>
    <name evidence="4" type="ORF">Vretimale_1411</name>
</gene>
<evidence type="ECO:0000256" key="1">
    <source>
        <dbReference type="SAM" id="MobiDB-lite"/>
    </source>
</evidence>
<feature type="region of interest" description="Disordered" evidence="1">
    <location>
        <begin position="822"/>
        <end position="861"/>
    </location>
</feature>
<evidence type="ECO:0000313" key="3">
    <source>
        <dbReference type="EMBL" id="GIL81810.1"/>
    </source>
</evidence>
<dbReference type="AlphaFoldDB" id="A0A8J4FZB6"/>
<reference evidence="4" key="1">
    <citation type="journal article" date="2021" name="Proc. Natl. Acad. Sci. U.S.A.">
        <title>Three genomes in the algal genus Volvox reveal the fate of a haploid sex-determining region after a transition to homothallism.</title>
        <authorList>
            <person name="Yamamoto K."/>
            <person name="Hamaji T."/>
            <person name="Kawai-Toyooka H."/>
            <person name="Matsuzaki R."/>
            <person name="Takahashi F."/>
            <person name="Nishimura Y."/>
            <person name="Kawachi M."/>
            <person name="Noguchi H."/>
            <person name="Minakuchi Y."/>
            <person name="Umen J.G."/>
            <person name="Toyoda A."/>
            <person name="Nozaki H."/>
        </authorList>
    </citation>
    <scope>NUCLEOTIDE SEQUENCE</scope>
    <source>
        <strain evidence="4">NIES-3785</strain>
        <strain evidence="3">NIES-3786</strain>
    </source>
</reference>
<organism evidence="4 5">
    <name type="scientific">Volvox reticuliferus</name>
    <dbReference type="NCBI Taxonomy" id="1737510"/>
    <lineage>
        <taxon>Eukaryota</taxon>
        <taxon>Viridiplantae</taxon>
        <taxon>Chlorophyta</taxon>
        <taxon>core chlorophytes</taxon>
        <taxon>Chlorophyceae</taxon>
        <taxon>CS clade</taxon>
        <taxon>Chlamydomonadales</taxon>
        <taxon>Volvocaceae</taxon>
        <taxon>Volvox</taxon>
    </lineage>
</organism>
<dbReference type="EMBL" id="BNCQ01000002">
    <property type="protein sequence ID" value="GIL95367.1"/>
    <property type="molecule type" value="Genomic_DNA"/>
</dbReference>
<feature type="transmembrane region" description="Helical" evidence="2">
    <location>
        <begin position="1028"/>
        <end position="1051"/>
    </location>
</feature>
<feature type="compositionally biased region" description="Basic and acidic residues" evidence="1">
    <location>
        <begin position="400"/>
        <end position="416"/>
    </location>
</feature>
<accession>A0A8J4FZB6</accession>
<feature type="compositionally biased region" description="Pro residues" evidence="1">
    <location>
        <begin position="430"/>
        <end position="440"/>
    </location>
</feature>
<proteinExistence type="predicted"/>
<keyword evidence="2" id="KW-1133">Transmembrane helix</keyword>
<comment type="caution">
    <text evidence="4">The sequence shown here is derived from an EMBL/GenBank/DDBJ whole genome shotgun (WGS) entry which is preliminary data.</text>
</comment>
<feature type="region of interest" description="Disordered" evidence="1">
    <location>
        <begin position="484"/>
        <end position="504"/>
    </location>
</feature>
<keyword evidence="6" id="KW-1185">Reference proteome</keyword>
<evidence type="ECO:0000313" key="5">
    <source>
        <dbReference type="Proteomes" id="UP000722791"/>
    </source>
</evidence>
<keyword evidence="2" id="KW-0472">Membrane</keyword>
<name>A0A8J4FZB6_9CHLO</name>
<dbReference type="Proteomes" id="UP000722791">
    <property type="component" value="Unassembled WGS sequence"/>
</dbReference>
<protein>
    <submittedName>
        <fullName evidence="4">Uncharacterized protein</fullName>
    </submittedName>
</protein>
<feature type="compositionally biased region" description="Low complexity" evidence="1">
    <location>
        <begin position="822"/>
        <end position="836"/>
    </location>
</feature>
<feature type="region of interest" description="Disordered" evidence="1">
    <location>
        <begin position="287"/>
        <end position="336"/>
    </location>
</feature>
<feature type="compositionally biased region" description="Low complexity" evidence="1">
    <location>
        <begin position="301"/>
        <end position="325"/>
    </location>
</feature>
<keyword evidence="2" id="KW-0812">Transmembrane</keyword>
<dbReference type="OrthoDB" id="553154at2759"/>
<dbReference type="EMBL" id="BNCP01000022">
    <property type="protein sequence ID" value="GIL81810.1"/>
    <property type="molecule type" value="Genomic_DNA"/>
</dbReference>
<dbReference type="Proteomes" id="UP000747110">
    <property type="component" value="Unassembled WGS sequence"/>
</dbReference>
<evidence type="ECO:0000313" key="6">
    <source>
        <dbReference type="Proteomes" id="UP000747110"/>
    </source>
</evidence>
<evidence type="ECO:0000313" key="4">
    <source>
        <dbReference type="EMBL" id="GIL95367.1"/>
    </source>
</evidence>
<evidence type="ECO:0000256" key="2">
    <source>
        <dbReference type="SAM" id="Phobius"/>
    </source>
</evidence>
<sequence>MHRLSAICTAGRNTWSNLKSAVFLRCVSYTGAEHGTHVRRTYCHLVYVLLQWCSSISSGAFSIVSPIVRRVPGVTQCCAYRLCKTQQHAYKAYRRCKRTTNVHCPQRQLSAGATKIGPLGNSDAPPQASETPAFTARLESNLLGCKSASRTIFRFSCWRVDPMGFVSTPAGKLHSNIQLLSPWASLGLIHCQHAAAARSIPSCFPTQPFVQYMLGRGAERAVAELYSPVAGLRSVQFKISDREPEDLPNHFREWLGALACAYGCVLSAVYIRKGCIELTLDIENADMGPERQAGDAGQLETRTSAVNTASSAAPTPSSAVVTSGASDGGTTDGLDAVTTNIPKAMQSQLHRQQRQQQRGVIRLGGASGNRLSLGSTDGALALAHRVHTALGVGGGGMAEVRSREAPARRPTGERDITGTSDMAGGATVQPAPPPPPPPQQQQPTSVVRTIALWKSSFVAPSSYPAMSRVHPRVVVVQADRQVPAHGDGVSSTPGWGSGVAGDGSASARAPMATIHHGDTTAAAAASIPERQREPPRPITLVVEISAPPNVRLTELTGAVGAPTMASNAAAVGASPAMLAATASVPSDTPAIELLVRCSGRYIPIDISLAPSQVEVASGNYAGDASAPDAVCINGGGGGSGSGSIATNVMRSYCITLLEPPLVTGGVMLVDLRWRGRPAQVVPVVLLDERDEQLRMELSAVAATWTGPPYELDGLFYDFGAWLRCMAVRRAARTATQAVLGAGRSSTQAPPTCAHEAAMSAPISSGTGFGLARGEPPFLPVLGASLLQFAHAHGLMGMAGRLQVDMRDCGYTAPFRVTSMHPASTEVEAEAAASAASNDDLPAEPAGQGHSAAPERPRGMAVVPRGRNTDTVTLAEVGIAQSSSSASASGAADCELASESPLAVAALGPVDVHAMHRPPPASATVATVGQWRLVWEVISLPPCVQRRRGRGPTPREEDAYLAFAEPLVAAVNCIIHLLDMLGLLELLMHLALMTHQQWDNSSTPAGATADTSRARGGASAAAALPHGTVMLLLVLTSIPAILNFGLLLLLPASTRRRVAPHTKLVWHACLVARRFVLLWGGLPPTYRRLQQGYDLGPGVLVMEGVVVPTACLLSPWAALLLAALKLPLYVMAVHTSAIGKAADAATTATAAEVCMSQGHCVATALGRGNGTAGGGGALLVESVFRALAVTTMALLTTLACHVSLRMRFLKIRQVDARKSISRAGGVQAEGKGVVAAAAAEGVAAAATGLR</sequence>
<feature type="region of interest" description="Disordered" evidence="1">
    <location>
        <begin position="392"/>
        <end position="444"/>
    </location>
</feature>
<feature type="transmembrane region" description="Helical" evidence="2">
    <location>
        <begin position="1182"/>
        <end position="1203"/>
    </location>
</feature>